<gene>
    <name evidence="2" type="ORF">H105_00655</name>
</gene>
<dbReference type="HOGENOM" id="CLU_186241_0_0_1"/>
<keyword evidence="1" id="KW-0732">Signal</keyword>
<sequence>MKLSVTLALVMAIASAYAAPVMDANIMKSEHHGTSARKGDYLIYIPPAEDDEDYGKIARRETPATDAGANTYYGFYVPAAEDDEDYGNDVQNA</sequence>
<dbReference type="Proteomes" id="UP000023623">
    <property type="component" value="Unassembled WGS sequence"/>
</dbReference>
<evidence type="ECO:0000313" key="3">
    <source>
        <dbReference type="Proteomes" id="UP000023623"/>
    </source>
</evidence>
<evidence type="ECO:0000313" key="2">
    <source>
        <dbReference type="EMBL" id="EZF78261.1"/>
    </source>
</evidence>
<feature type="chain" id="PRO_5001509572" evidence="1">
    <location>
        <begin position="19"/>
        <end position="93"/>
    </location>
</feature>
<organism evidence="2 3">
    <name type="scientific">Trichophyton soudanense CBS 452.61</name>
    <dbReference type="NCBI Taxonomy" id="1215331"/>
    <lineage>
        <taxon>Eukaryota</taxon>
        <taxon>Fungi</taxon>
        <taxon>Dikarya</taxon>
        <taxon>Ascomycota</taxon>
        <taxon>Pezizomycotina</taxon>
        <taxon>Eurotiomycetes</taxon>
        <taxon>Eurotiomycetidae</taxon>
        <taxon>Onygenales</taxon>
        <taxon>Arthrodermataceae</taxon>
        <taxon>Trichophyton</taxon>
    </lineage>
</organism>
<accession>A0A022Y6X3</accession>
<dbReference type="OrthoDB" id="4169009at2759"/>
<name>A0A022Y6X3_TRISD</name>
<keyword evidence="3" id="KW-1185">Reference proteome</keyword>
<reference evidence="2 3" key="1">
    <citation type="submission" date="2014-02" db="EMBL/GenBank/DDBJ databases">
        <title>The Genome Sequence of Trichophyton rubrum (morphotype soudanense) CBS 452.61.</title>
        <authorList>
            <consortium name="The Broad Institute Genomics Platform"/>
            <person name="Cuomo C.A."/>
            <person name="White T.C."/>
            <person name="Graser Y."/>
            <person name="Martinez-Rossi N."/>
            <person name="Heitman J."/>
            <person name="Young S.K."/>
            <person name="Zeng Q."/>
            <person name="Gargeya S."/>
            <person name="Abouelleil A."/>
            <person name="Alvarado L."/>
            <person name="Chapman S.B."/>
            <person name="Gainer-Dewar J."/>
            <person name="Goldberg J."/>
            <person name="Griggs A."/>
            <person name="Gujja S."/>
            <person name="Hansen M."/>
            <person name="Howarth C."/>
            <person name="Imamovic A."/>
            <person name="Larimer J."/>
            <person name="Martinez D."/>
            <person name="Murphy C."/>
            <person name="Pearson M.D."/>
            <person name="Persinoti G."/>
            <person name="Poon T."/>
            <person name="Priest M."/>
            <person name="Roberts A.D."/>
            <person name="Saif S."/>
            <person name="Shea T.D."/>
            <person name="Sykes S.N."/>
            <person name="Wortman J."/>
            <person name="Nusbaum C."/>
            <person name="Birren B."/>
        </authorList>
    </citation>
    <scope>NUCLEOTIDE SEQUENCE [LARGE SCALE GENOMIC DNA]</scope>
    <source>
        <strain evidence="2 3">CBS 452.61</strain>
    </source>
</reference>
<dbReference type="AlphaFoldDB" id="A0A022Y6X3"/>
<proteinExistence type="predicted"/>
<feature type="signal peptide" evidence="1">
    <location>
        <begin position="1"/>
        <end position="18"/>
    </location>
</feature>
<evidence type="ECO:0000256" key="1">
    <source>
        <dbReference type="SAM" id="SignalP"/>
    </source>
</evidence>
<protein>
    <submittedName>
        <fullName evidence="2">Uncharacterized protein</fullName>
    </submittedName>
</protein>
<dbReference type="EMBL" id="KK208731">
    <property type="protein sequence ID" value="EZF78261.1"/>
    <property type="molecule type" value="Genomic_DNA"/>
</dbReference>